<dbReference type="SUPFAM" id="SSF54637">
    <property type="entry name" value="Thioesterase/thiol ester dehydrase-isomerase"/>
    <property type="match status" value="2"/>
</dbReference>
<dbReference type="Proteomes" id="UP000724058">
    <property type="component" value="Unassembled WGS sequence"/>
</dbReference>
<accession>A0AAP7AQU9</accession>
<dbReference type="InterPro" id="IPR029069">
    <property type="entry name" value="HotDog_dom_sf"/>
</dbReference>
<keyword evidence="7" id="KW-0275">Fatty acid biosynthesis</keyword>
<evidence type="ECO:0000313" key="11">
    <source>
        <dbReference type="Proteomes" id="UP000724058"/>
    </source>
</evidence>
<keyword evidence="6" id="KW-0443">Lipid metabolism</keyword>
<reference evidence="10" key="1">
    <citation type="journal article" date="2020" name="Cell Host Microbe">
        <title>Functional and Genomic Variation between Human-Derived Isolates of Lachnospiraceae Reveals Inter- and Intra-Species Diversity.</title>
        <authorList>
            <person name="Sorbara M.T."/>
            <person name="Littmann E.R."/>
            <person name="Fontana E."/>
            <person name="Moody T.U."/>
            <person name="Kohout C.E."/>
            <person name="Gjonbalaj M."/>
            <person name="Eaton V."/>
            <person name="Seok R."/>
            <person name="Leiner I.M."/>
            <person name="Pamer E.G."/>
        </authorList>
    </citation>
    <scope>NUCLEOTIDE SEQUENCE</scope>
    <source>
        <strain evidence="10">MSK.10.16</strain>
    </source>
</reference>
<evidence type="ECO:0000256" key="6">
    <source>
        <dbReference type="ARBA" id="ARBA00023098"/>
    </source>
</evidence>
<feature type="domain" description="Acyl-ACP thioesterase N-terminal hotdog" evidence="8">
    <location>
        <begin position="16"/>
        <end position="137"/>
    </location>
</feature>
<evidence type="ECO:0000256" key="1">
    <source>
        <dbReference type="ARBA" id="ARBA00006500"/>
    </source>
</evidence>
<comment type="similarity">
    <text evidence="1">Belongs to the acyl-ACP thioesterase family.</text>
</comment>
<comment type="caution">
    <text evidence="10">The sequence shown here is derived from an EMBL/GenBank/DDBJ whole genome shotgun (WGS) entry which is preliminary data.</text>
</comment>
<evidence type="ECO:0000256" key="2">
    <source>
        <dbReference type="ARBA" id="ARBA00022516"/>
    </source>
</evidence>
<dbReference type="PANTHER" id="PTHR31727">
    <property type="entry name" value="OLEOYL-ACYL CARRIER PROTEIN THIOESTERASE 1, CHLOROPLASTIC"/>
    <property type="match status" value="1"/>
</dbReference>
<dbReference type="InterPro" id="IPR049427">
    <property type="entry name" value="Acyl-ACP_TE_C"/>
</dbReference>
<gene>
    <name evidence="10" type="ORF">G4332_08730</name>
</gene>
<evidence type="ECO:0000256" key="5">
    <source>
        <dbReference type="ARBA" id="ARBA00022946"/>
    </source>
</evidence>
<dbReference type="InterPro" id="IPR002864">
    <property type="entry name" value="Acyl-ACP_thioesterase_NHD"/>
</dbReference>
<sequence>MQRSQTKMRDNQYTIDGRIRFSEVDHTRRITLPGIVNYFQDCSTFQSEDLGLGIEHCSEKKRAWILSSWQVVVERYPKIGEKIQTSTWATDFNGLFGERNFCMTDSEGKDVAYANSLWVYMDMEKGRPSRPEESEIAPYGVGDSYEMEYESRKIALPKEAKELESFPVRRYHIDTNEHVNNCQYVQMALESLPKDKEVHQMRVEYKKSAVYGDVIYPRIAIEEDRTVIELCNEKARPYAVIEFKFA</sequence>
<keyword evidence="3" id="KW-0378">Hydrolase</keyword>
<dbReference type="CDD" id="cd00586">
    <property type="entry name" value="4HBT"/>
    <property type="match status" value="1"/>
</dbReference>
<organism evidence="10 11">
    <name type="scientific">Dorea longicatena</name>
    <dbReference type="NCBI Taxonomy" id="88431"/>
    <lineage>
        <taxon>Bacteria</taxon>
        <taxon>Bacillati</taxon>
        <taxon>Bacillota</taxon>
        <taxon>Clostridia</taxon>
        <taxon>Lachnospirales</taxon>
        <taxon>Lachnospiraceae</taxon>
        <taxon>Dorea</taxon>
    </lineage>
</organism>
<name>A0AAP7AQU9_9FIRM</name>
<evidence type="ECO:0000259" key="9">
    <source>
        <dbReference type="Pfam" id="PF20791"/>
    </source>
</evidence>
<evidence type="ECO:0000256" key="7">
    <source>
        <dbReference type="ARBA" id="ARBA00023160"/>
    </source>
</evidence>
<dbReference type="Pfam" id="PF20791">
    <property type="entry name" value="Acyl-ACP_TE_C"/>
    <property type="match status" value="1"/>
</dbReference>
<dbReference type="AlphaFoldDB" id="A0AAP7AQU9"/>
<dbReference type="EMBL" id="JAAIOD010000010">
    <property type="protein sequence ID" value="NSE58198.1"/>
    <property type="molecule type" value="Genomic_DNA"/>
</dbReference>
<keyword evidence="4" id="KW-0276">Fatty acid metabolism</keyword>
<proteinExistence type="inferred from homology"/>
<evidence type="ECO:0000256" key="4">
    <source>
        <dbReference type="ARBA" id="ARBA00022832"/>
    </source>
</evidence>
<keyword evidence="2" id="KW-0444">Lipid biosynthesis</keyword>
<reference evidence="10" key="2">
    <citation type="submission" date="2020-02" db="EMBL/GenBank/DDBJ databases">
        <authorList>
            <person name="Littmann E."/>
            <person name="Sorbara M."/>
        </authorList>
    </citation>
    <scope>NUCLEOTIDE SEQUENCE</scope>
    <source>
        <strain evidence="10">MSK.10.16</strain>
    </source>
</reference>
<keyword evidence="5" id="KW-0809">Transit peptide</keyword>
<evidence type="ECO:0000259" key="8">
    <source>
        <dbReference type="Pfam" id="PF01643"/>
    </source>
</evidence>
<feature type="domain" description="Acyl-ACP thioesterase-like C-terminal" evidence="9">
    <location>
        <begin position="158"/>
        <end position="222"/>
    </location>
</feature>
<dbReference type="Gene3D" id="3.10.129.10">
    <property type="entry name" value="Hotdog Thioesterase"/>
    <property type="match status" value="1"/>
</dbReference>
<dbReference type="GO" id="GO:0000036">
    <property type="term" value="F:acyl carrier activity"/>
    <property type="evidence" value="ECO:0007669"/>
    <property type="project" value="TreeGrafter"/>
</dbReference>
<evidence type="ECO:0000313" key="10">
    <source>
        <dbReference type="EMBL" id="NSE58198.1"/>
    </source>
</evidence>
<evidence type="ECO:0000256" key="3">
    <source>
        <dbReference type="ARBA" id="ARBA00022801"/>
    </source>
</evidence>
<dbReference type="InterPro" id="IPR045023">
    <property type="entry name" value="FATA/B"/>
</dbReference>
<dbReference type="PANTHER" id="PTHR31727:SF6">
    <property type="entry name" value="OLEOYL-ACYL CARRIER PROTEIN THIOESTERASE 1, CHLOROPLASTIC"/>
    <property type="match status" value="1"/>
</dbReference>
<dbReference type="Pfam" id="PF01643">
    <property type="entry name" value="Acyl-ACP_TE"/>
    <property type="match status" value="1"/>
</dbReference>
<protein>
    <submittedName>
        <fullName evidence="10">Acyl-[acyl-carrier-protein] thioesterase</fullName>
    </submittedName>
</protein>
<dbReference type="GO" id="GO:0016297">
    <property type="term" value="F:fatty acyl-[ACP] hydrolase activity"/>
    <property type="evidence" value="ECO:0007669"/>
    <property type="project" value="InterPro"/>
</dbReference>